<comment type="caution">
    <text evidence="3">The sequence shown here is derived from an EMBL/GenBank/DDBJ whole genome shotgun (WGS) entry which is preliminary data.</text>
</comment>
<feature type="compositionally biased region" description="Basic and acidic residues" evidence="1">
    <location>
        <begin position="73"/>
        <end position="85"/>
    </location>
</feature>
<organism evidence="3 4">
    <name type="scientific">Cafeteria roenbergensis</name>
    <name type="common">Marine flagellate</name>
    <dbReference type="NCBI Taxonomy" id="33653"/>
    <lineage>
        <taxon>Eukaryota</taxon>
        <taxon>Sar</taxon>
        <taxon>Stramenopiles</taxon>
        <taxon>Bigyra</taxon>
        <taxon>Opalozoa</taxon>
        <taxon>Bicosoecida</taxon>
        <taxon>Cafeteriaceae</taxon>
        <taxon>Cafeteria</taxon>
    </lineage>
</organism>
<gene>
    <name evidence="3" type="ORF">FNF31_03423</name>
</gene>
<reference evidence="3 4" key="1">
    <citation type="submission" date="2019-07" db="EMBL/GenBank/DDBJ databases">
        <title>Genomes of Cafeteria roenbergensis.</title>
        <authorList>
            <person name="Fischer M.G."/>
            <person name="Hackl T."/>
            <person name="Roman M."/>
        </authorList>
    </citation>
    <scope>NUCLEOTIDE SEQUENCE [LARGE SCALE GENOMIC DNA]</scope>
    <source>
        <strain evidence="3 4">Cflag</strain>
    </source>
</reference>
<proteinExistence type="predicted"/>
<evidence type="ECO:0000259" key="2">
    <source>
        <dbReference type="Pfam" id="PF23128"/>
    </source>
</evidence>
<dbReference type="InterPro" id="IPR035439">
    <property type="entry name" value="UPF0145_dom_sf"/>
</dbReference>
<dbReference type="InterPro" id="IPR038983">
    <property type="entry name" value="C2CD5"/>
</dbReference>
<feature type="region of interest" description="Disordered" evidence="1">
    <location>
        <begin position="1"/>
        <end position="91"/>
    </location>
</feature>
<dbReference type="GO" id="GO:0010828">
    <property type="term" value="P:positive regulation of D-glucose transmembrane transport"/>
    <property type="evidence" value="ECO:0007669"/>
    <property type="project" value="TreeGrafter"/>
</dbReference>
<dbReference type="GO" id="GO:0005886">
    <property type="term" value="C:plasma membrane"/>
    <property type="evidence" value="ECO:0007669"/>
    <property type="project" value="TreeGrafter"/>
</dbReference>
<dbReference type="SUPFAM" id="SSF117782">
    <property type="entry name" value="YbjQ-like"/>
    <property type="match status" value="1"/>
</dbReference>
<feature type="compositionally biased region" description="Low complexity" evidence="1">
    <location>
        <begin position="57"/>
        <end position="72"/>
    </location>
</feature>
<dbReference type="AlphaFoldDB" id="A0A5A8DAC6"/>
<name>A0A5A8DAC6_CAFRO</name>
<dbReference type="Pfam" id="PF23128">
    <property type="entry name" value="YbjQ_4"/>
    <property type="match status" value="1"/>
</dbReference>
<protein>
    <recommendedName>
        <fullName evidence="2">C2CD5 C-terminal domain-containing protein</fullName>
    </recommendedName>
</protein>
<dbReference type="GO" id="GO:0065002">
    <property type="term" value="P:intracellular protein transmembrane transport"/>
    <property type="evidence" value="ECO:0007669"/>
    <property type="project" value="TreeGrafter"/>
</dbReference>
<dbReference type="GO" id="GO:0005544">
    <property type="term" value="F:calcium-dependent phospholipid binding"/>
    <property type="evidence" value="ECO:0007669"/>
    <property type="project" value="InterPro"/>
</dbReference>
<dbReference type="Proteomes" id="UP000325113">
    <property type="component" value="Unassembled WGS sequence"/>
</dbReference>
<sequence>MEIEEAAWDARVSSDKPGSWLRPFDPAPPALSQAGRKALLLSSSSSSGNERGGAGDGASSSDSDDSGVTTDSGDSRDASERDDSRTYVYEVDDARDEHELAALNERREAPGLRLSTAELAPGKDHLLYSASRTRPFAYLLRFKLDSVAAEGEAAIAAAAARAGVPGCKTKSYLGRLNMHFVRETANVRELGGMPAFLQLLISEAAAVARAQAKALGANAIVGYRVNPRESTDRSRRNQAYHVVSVSGDAVLVTPEVH</sequence>
<dbReference type="GO" id="GO:0072659">
    <property type="term" value="P:protein localization to plasma membrane"/>
    <property type="evidence" value="ECO:0007669"/>
    <property type="project" value="TreeGrafter"/>
</dbReference>
<dbReference type="InterPro" id="IPR057815">
    <property type="entry name" value="C2CD5_C"/>
</dbReference>
<evidence type="ECO:0000313" key="4">
    <source>
        <dbReference type="Proteomes" id="UP000325113"/>
    </source>
</evidence>
<dbReference type="GO" id="GO:0005509">
    <property type="term" value="F:calcium ion binding"/>
    <property type="evidence" value="ECO:0007669"/>
    <property type="project" value="TreeGrafter"/>
</dbReference>
<evidence type="ECO:0000313" key="3">
    <source>
        <dbReference type="EMBL" id="KAA0162188.1"/>
    </source>
</evidence>
<evidence type="ECO:0000256" key="1">
    <source>
        <dbReference type="SAM" id="MobiDB-lite"/>
    </source>
</evidence>
<feature type="domain" description="C2CD5 C-terminal" evidence="2">
    <location>
        <begin position="164"/>
        <end position="252"/>
    </location>
</feature>
<dbReference type="PANTHER" id="PTHR37412">
    <property type="entry name" value="C2 DOMAIN-CONTAINING PROTEIN 5"/>
    <property type="match status" value="1"/>
</dbReference>
<dbReference type="EMBL" id="VLTM01000029">
    <property type="protein sequence ID" value="KAA0162188.1"/>
    <property type="molecule type" value="Genomic_DNA"/>
</dbReference>
<dbReference type="GO" id="GO:0090314">
    <property type="term" value="P:positive regulation of protein targeting to membrane"/>
    <property type="evidence" value="ECO:0007669"/>
    <property type="project" value="TreeGrafter"/>
</dbReference>
<accession>A0A5A8DAC6</accession>
<dbReference type="GO" id="GO:0031340">
    <property type="term" value="P:positive regulation of vesicle fusion"/>
    <property type="evidence" value="ECO:0007669"/>
    <property type="project" value="TreeGrafter"/>
</dbReference>
<dbReference type="PANTHER" id="PTHR37412:SF2">
    <property type="entry name" value="C2 DOMAIN-CONTAINING PROTEIN 5"/>
    <property type="match status" value="1"/>
</dbReference>
<dbReference type="Gene3D" id="3.30.110.70">
    <property type="entry name" value="Hypothetical protein apc22750. Chain B"/>
    <property type="match status" value="1"/>
</dbReference>